<evidence type="ECO:0000313" key="2">
    <source>
        <dbReference type="Proteomes" id="UP000736672"/>
    </source>
</evidence>
<sequence length="181" mass="20020">MTTTNPFPLLFLINNTLHACKWQSRTDAKRIVRGEVGIGDTPPQQEPEGSQLGSMLLFYWFRCLFGGAAIMELLLPTCYPSERGNSGKASLPRNHNRVLICVLGISRGSTSRVCEVEDTEVKTFTIASHSGSDETLSLGPHSKLLDPSRNRRNFFFSRATFGQSQGLDARGSEEKVLLLSE</sequence>
<gene>
    <name evidence="1" type="ORF">B0J15DRAFT_457320</name>
</gene>
<comment type="caution">
    <text evidence="1">The sequence shown here is derived from an EMBL/GenBank/DDBJ whole genome shotgun (WGS) entry which is preliminary data.</text>
</comment>
<evidence type="ECO:0000313" key="1">
    <source>
        <dbReference type="EMBL" id="KAH7275134.1"/>
    </source>
</evidence>
<name>A0A9P9L750_FUSSL</name>
<dbReference type="EMBL" id="JAGTJS010000001">
    <property type="protein sequence ID" value="KAH7275134.1"/>
    <property type="molecule type" value="Genomic_DNA"/>
</dbReference>
<dbReference type="AlphaFoldDB" id="A0A9P9L750"/>
<protein>
    <submittedName>
        <fullName evidence="1">Uncharacterized protein</fullName>
    </submittedName>
</protein>
<reference evidence="1" key="1">
    <citation type="journal article" date="2021" name="Nat. Commun.">
        <title>Genetic determinants of endophytism in the Arabidopsis root mycobiome.</title>
        <authorList>
            <person name="Mesny F."/>
            <person name="Miyauchi S."/>
            <person name="Thiergart T."/>
            <person name="Pickel B."/>
            <person name="Atanasova L."/>
            <person name="Karlsson M."/>
            <person name="Huettel B."/>
            <person name="Barry K.W."/>
            <person name="Haridas S."/>
            <person name="Chen C."/>
            <person name="Bauer D."/>
            <person name="Andreopoulos W."/>
            <person name="Pangilinan J."/>
            <person name="LaButti K."/>
            <person name="Riley R."/>
            <person name="Lipzen A."/>
            <person name="Clum A."/>
            <person name="Drula E."/>
            <person name="Henrissat B."/>
            <person name="Kohler A."/>
            <person name="Grigoriev I.V."/>
            <person name="Martin F.M."/>
            <person name="Hacquard S."/>
        </authorList>
    </citation>
    <scope>NUCLEOTIDE SEQUENCE</scope>
    <source>
        <strain evidence="1">FSSC 5 MPI-SDFR-AT-0091</strain>
    </source>
</reference>
<accession>A0A9P9L750</accession>
<proteinExistence type="predicted"/>
<dbReference type="Proteomes" id="UP000736672">
    <property type="component" value="Unassembled WGS sequence"/>
</dbReference>
<keyword evidence="2" id="KW-1185">Reference proteome</keyword>
<organism evidence="1 2">
    <name type="scientific">Fusarium solani</name>
    <name type="common">Filamentous fungus</name>
    <dbReference type="NCBI Taxonomy" id="169388"/>
    <lineage>
        <taxon>Eukaryota</taxon>
        <taxon>Fungi</taxon>
        <taxon>Dikarya</taxon>
        <taxon>Ascomycota</taxon>
        <taxon>Pezizomycotina</taxon>
        <taxon>Sordariomycetes</taxon>
        <taxon>Hypocreomycetidae</taxon>
        <taxon>Hypocreales</taxon>
        <taxon>Nectriaceae</taxon>
        <taxon>Fusarium</taxon>
        <taxon>Fusarium solani species complex</taxon>
    </lineage>
</organism>